<proteinExistence type="predicted"/>
<dbReference type="SUPFAM" id="SSF48452">
    <property type="entry name" value="TPR-like"/>
    <property type="match status" value="1"/>
</dbReference>
<evidence type="ECO:0000256" key="6">
    <source>
        <dbReference type="SAM" id="Phobius"/>
    </source>
</evidence>
<dbReference type="GO" id="GO:0016301">
    <property type="term" value="F:kinase activity"/>
    <property type="evidence" value="ECO:0007669"/>
    <property type="project" value="UniProtKB-KW"/>
</dbReference>
<evidence type="ECO:0000313" key="8">
    <source>
        <dbReference type="EMBL" id="WDE97055.1"/>
    </source>
</evidence>
<keyword evidence="6" id="KW-0472">Membrane</keyword>
<keyword evidence="6" id="KW-0812">Transmembrane</keyword>
<dbReference type="PANTHER" id="PTHR43289">
    <property type="entry name" value="MITOGEN-ACTIVATED PROTEIN KINASE KINASE KINASE 20-RELATED"/>
    <property type="match status" value="1"/>
</dbReference>
<dbReference type="InterPro" id="IPR011009">
    <property type="entry name" value="Kinase-like_dom_sf"/>
</dbReference>
<dbReference type="SMART" id="SM00220">
    <property type="entry name" value="S_TKc"/>
    <property type="match status" value="1"/>
</dbReference>
<keyword evidence="4" id="KW-0067">ATP-binding</keyword>
<evidence type="ECO:0000256" key="2">
    <source>
        <dbReference type="ARBA" id="ARBA00022741"/>
    </source>
</evidence>
<keyword evidence="9" id="KW-1185">Reference proteome</keyword>
<feature type="transmembrane region" description="Helical" evidence="6">
    <location>
        <begin position="353"/>
        <end position="370"/>
    </location>
</feature>
<accession>A0ABY7VS67</accession>
<keyword evidence="5" id="KW-0175">Coiled coil</keyword>
<gene>
    <name evidence="8" type="ORF">PQO03_03680</name>
</gene>
<evidence type="ECO:0000259" key="7">
    <source>
        <dbReference type="PROSITE" id="PS50011"/>
    </source>
</evidence>
<dbReference type="Pfam" id="PF00069">
    <property type="entry name" value="Pkinase"/>
    <property type="match status" value="1"/>
</dbReference>
<feature type="coiled-coil region" evidence="5">
    <location>
        <begin position="369"/>
        <end position="410"/>
    </location>
</feature>
<dbReference type="PROSITE" id="PS50011">
    <property type="entry name" value="PROTEIN_KINASE_DOM"/>
    <property type="match status" value="1"/>
</dbReference>
<keyword evidence="1" id="KW-0808">Transferase</keyword>
<evidence type="ECO:0000256" key="3">
    <source>
        <dbReference type="ARBA" id="ARBA00022777"/>
    </source>
</evidence>
<keyword evidence="6" id="KW-1133">Transmembrane helix</keyword>
<dbReference type="CDD" id="cd14014">
    <property type="entry name" value="STKc_PknB_like"/>
    <property type="match status" value="1"/>
</dbReference>
<dbReference type="PANTHER" id="PTHR43289:SF6">
    <property type="entry name" value="SERINE_THREONINE-PROTEIN KINASE NEKL-3"/>
    <property type="match status" value="1"/>
</dbReference>
<dbReference type="Gene3D" id="1.25.40.10">
    <property type="entry name" value="Tetratricopeptide repeat domain"/>
    <property type="match status" value="1"/>
</dbReference>
<dbReference type="Proteomes" id="UP001214250">
    <property type="component" value="Chromosome 1"/>
</dbReference>
<evidence type="ECO:0000256" key="1">
    <source>
        <dbReference type="ARBA" id="ARBA00022679"/>
    </source>
</evidence>
<dbReference type="SUPFAM" id="SSF56112">
    <property type="entry name" value="Protein kinase-like (PK-like)"/>
    <property type="match status" value="1"/>
</dbReference>
<sequence>MSEQDISARSKKLLDLFEDNDEIVEGEELPPLYQELLENNQRYCKESFVAEGGMKRISKVYDQLTKRNVAMARLIKRASQELYDPFIREAHLTALLTHPNIIPVYDVGIGPMGAPFFTMELKEGDSLKKIINKLKDEHPGYTQKYSQEVLLNIFLKICDAIAYAHSHKVVHLDLKPDNIQVGNFGEVLVCDWGLGKVIGSKDFDSFDGLMFNPDFLNNITHQGEIKGTPGFMAPEQIHREDDITEAADIYALGCLLYTILFFESPFDDGSDKQIIQNNLEGKFDFPNQGISDGLKSIIYKAMKFNSYERYQSVDLIRKDIQKYLLGFSPSADKPSFLRQAKLLYRRNKAQCHIVLSFIIIIAVLTTVYFLNIEERRKEAEIARELAEKKQLQLQTEKERTDQALALLEKEREWRNHVIHDHSNRLESDVLSYLFHSSLDKDPTEHMERTFLYLDRLIEADPNNKKLYSKRARAHFMIQNFSQSKRDFDIAQATDTKNTEIQKLSEKYSNLIPEGQKIPENLIPDFTKDLTALRDHYVKYKVLNCYLITKPSLNDKLSFIQNLIQASNPNWDHENFKYHSEVKALEISGKNLKNIGYTFGNPRTRMKVTQTYFNFLPINYLKIMGMKKFPQHFESIGVSDLDLSLSPISITQEVLNMKQLKNLILSEKQFKEIQKLKIPSNLHVSINNF</sequence>
<dbReference type="EMBL" id="CP117811">
    <property type="protein sequence ID" value="WDE97055.1"/>
    <property type="molecule type" value="Genomic_DNA"/>
</dbReference>
<organism evidence="8 9">
    <name type="scientific">Lentisphaera profundi</name>
    <dbReference type="NCBI Taxonomy" id="1658616"/>
    <lineage>
        <taxon>Bacteria</taxon>
        <taxon>Pseudomonadati</taxon>
        <taxon>Lentisphaerota</taxon>
        <taxon>Lentisphaeria</taxon>
        <taxon>Lentisphaerales</taxon>
        <taxon>Lentisphaeraceae</taxon>
        <taxon>Lentisphaera</taxon>
    </lineage>
</organism>
<name>A0ABY7VS67_9BACT</name>
<dbReference type="InterPro" id="IPR011990">
    <property type="entry name" value="TPR-like_helical_dom_sf"/>
</dbReference>
<evidence type="ECO:0000256" key="5">
    <source>
        <dbReference type="SAM" id="Coils"/>
    </source>
</evidence>
<evidence type="ECO:0000313" key="9">
    <source>
        <dbReference type="Proteomes" id="UP001214250"/>
    </source>
</evidence>
<keyword evidence="2" id="KW-0547">Nucleotide-binding</keyword>
<dbReference type="RefSeq" id="WP_274151205.1">
    <property type="nucleotide sequence ID" value="NZ_CP117811.1"/>
</dbReference>
<reference evidence="8 9" key="1">
    <citation type="submission" date="2023-02" db="EMBL/GenBank/DDBJ databases">
        <title>Genome sequence of Lentisphaera profundi SAORIC-696.</title>
        <authorList>
            <person name="Kim e."/>
            <person name="Cho J.-C."/>
            <person name="Choi A."/>
            <person name="Kang I."/>
        </authorList>
    </citation>
    <scope>NUCLEOTIDE SEQUENCE [LARGE SCALE GENOMIC DNA]</scope>
    <source>
        <strain evidence="8 9">SAORIC-696</strain>
    </source>
</reference>
<protein>
    <submittedName>
        <fullName evidence="8">Protein kinase</fullName>
    </submittedName>
</protein>
<dbReference type="InterPro" id="IPR000719">
    <property type="entry name" value="Prot_kinase_dom"/>
</dbReference>
<keyword evidence="3 8" id="KW-0418">Kinase</keyword>
<feature type="domain" description="Protein kinase" evidence="7">
    <location>
        <begin position="43"/>
        <end position="324"/>
    </location>
</feature>
<dbReference type="Gene3D" id="1.10.510.10">
    <property type="entry name" value="Transferase(Phosphotransferase) domain 1"/>
    <property type="match status" value="1"/>
</dbReference>
<evidence type="ECO:0000256" key="4">
    <source>
        <dbReference type="ARBA" id="ARBA00022840"/>
    </source>
</evidence>